<gene>
    <name evidence="2" type="ORF">V865_006603</name>
</gene>
<evidence type="ECO:0000313" key="3">
    <source>
        <dbReference type="Proteomes" id="UP001358614"/>
    </source>
</evidence>
<dbReference type="GeneID" id="91105404"/>
<accession>A0AAX4KPT9</accession>
<reference evidence="2 3" key="1">
    <citation type="submission" date="2024-01" db="EMBL/GenBank/DDBJ databases">
        <title>Comparative genomics of Cryptococcus and Kwoniella reveals pathogenesis evolution and contrasting modes of karyotype evolution via chromosome fusion or intercentromeric recombination.</title>
        <authorList>
            <person name="Coelho M.A."/>
            <person name="David-Palma M."/>
            <person name="Shea T."/>
            <person name="Bowers K."/>
            <person name="McGinley-Smith S."/>
            <person name="Mohammad A.W."/>
            <person name="Gnirke A."/>
            <person name="Yurkov A.M."/>
            <person name="Nowrousian M."/>
            <person name="Sun S."/>
            <person name="Cuomo C.A."/>
            <person name="Heitman J."/>
        </authorList>
    </citation>
    <scope>NUCLEOTIDE SEQUENCE [LARGE SCALE GENOMIC DNA]</scope>
    <source>
        <strain evidence="2 3">PYCC6329</strain>
    </source>
</reference>
<evidence type="ECO:0000256" key="1">
    <source>
        <dbReference type="SAM" id="MobiDB-lite"/>
    </source>
</evidence>
<dbReference type="RefSeq" id="XP_066086458.1">
    <property type="nucleotide sequence ID" value="XM_066230361.1"/>
</dbReference>
<organism evidence="2 3">
    <name type="scientific">Kwoniella europaea PYCC6329</name>
    <dbReference type="NCBI Taxonomy" id="1423913"/>
    <lineage>
        <taxon>Eukaryota</taxon>
        <taxon>Fungi</taxon>
        <taxon>Dikarya</taxon>
        <taxon>Basidiomycota</taxon>
        <taxon>Agaricomycotina</taxon>
        <taxon>Tremellomycetes</taxon>
        <taxon>Tremellales</taxon>
        <taxon>Cryptococcaceae</taxon>
        <taxon>Kwoniella</taxon>
    </lineage>
</organism>
<feature type="region of interest" description="Disordered" evidence="1">
    <location>
        <begin position="97"/>
        <end position="140"/>
    </location>
</feature>
<dbReference type="KEGG" id="ker:91105404"/>
<feature type="region of interest" description="Disordered" evidence="1">
    <location>
        <begin position="240"/>
        <end position="275"/>
    </location>
</feature>
<keyword evidence="3" id="KW-1185">Reference proteome</keyword>
<sequence length="459" mass="49773">MPKHLPTFKHLLHSSQQTQKTDTKSEKSVNDLLSSSRNSRPRDIPPHLNGAGTSERVWAPSPVASTSGTSGIGGLVEVENGGVHPAEILRRNNIAHRQASRSVAGPAPPPSWRPSQSSSSTTDIAPSHAHAKRSPQPITTRQLKSSTSLLFNSPTTQSNTLVEHCLRTVLRYLEDDQPILYSPEEGNSDEPEESNTLGEILREQIPYLSLHLKSSLLHTASLLPSTSQHRLSDKSILAMTSDPPPDPPGLTFSDGILESDKQNQDDGIGIGNDWDSPSISEPTLTHLSLTLHPLPQSILARIPNLSSITSLNLGYSTLPSDLDRLVSVLPTGLRELSLVGIRLGGKMFSEDGLRRGFGTLGRKLIVLKILDLSFPRFELTAKILEGLLLPGKTKLPSLRALGLRGLEEDRGNLDGSVIDGITECDHEGPNHGVGVGETKKEVVEIVRNGGRSRYVELIW</sequence>
<feature type="compositionally biased region" description="Low complexity" evidence="1">
    <location>
        <begin position="113"/>
        <end position="127"/>
    </location>
</feature>
<dbReference type="AlphaFoldDB" id="A0AAX4KPT9"/>
<proteinExistence type="predicted"/>
<name>A0AAX4KPT9_9TREE</name>
<feature type="region of interest" description="Disordered" evidence="1">
    <location>
        <begin position="1"/>
        <end position="76"/>
    </location>
</feature>
<feature type="compositionally biased region" description="Basic residues" evidence="1">
    <location>
        <begin position="1"/>
        <end position="12"/>
    </location>
</feature>
<evidence type="ECO:0000313" key="2">
    <source>
        <dbReference type="EMBL" id="WWD08491.1"/>
    </source>
</evidence>
<dbReference type="SUPFAM" id="SSF52047">
    <property type="entry name" value="RNI-like"/>
    <property type="match status" value="1"/>
</dbReference>
<protein>
    <submittedName>
        <fullName evidence="2">Uncharacterized protein</fullName>
    </submittedName>
</protein>
<dbReference type="Proteomes" id="UP001358614">
    <property type="component" value="Chromosome 2"/>
</dbReference>
<dbReference type="EMBL" id="CP144090">
    <property type="protein sequence ID" value="WWD08491.1"/>
    <property type="molecule type" value="Genomic_DNA"/>
</dbReference>